<protein>
    <recommendedName>
        <fullName evidence="6">HSF-type DNA-binding domain-containing protein</fullName>
    </recommendedName>
</protein>
<proteinExistence type="inferred from homology"/>
<comment type="similarity">
    <text evidence="4">Belongs to the HSF family.</text>
</comment>
<feature type="region of interest" description="Disordered" evidence="5">
    <location>
        <begin position="1"/>
        <end position="39"/>
    </location>
</feature>
<feature type="region of interest" description="Disordered" evidence="5">
    <location>
        <begin position="205"/>
        <end position="227"/>
    </location>
</feature>
<keyword evidence="8" id="KW-1185">Reference proteome</keyword>
<evidence type="ECO:0000313" key="8">
    <source>
        <dbReference type="Proteomes" id="UP001363151"/>
    </source>
</evidence>
<evidence type="ECO:0000256" key="5">
    <source>
        <dbReference type="SAM" id="MobiDB-lite"/>
    </source>
</evidence>
<comment type="subcellular location">
    <subcellularLocation>
        <location evidence="1">Nucleus</location>
    </subcellularLocation>
</comment>
<dbReference type="Proteomes" id="UP001363151">
    <property type="component" value="Unassembled WGS sequence"/>
</dbReference>
<dbReference type="SUPFAM" id="SSF46785">
    <property type="entry name" value="Winged helix' DNA-binding domain"/>
    <property type="match status" value="1"/>
</dbReference>
<reference evidence="7 8" key="1">
    <citation type="submission" date="2024-03" db="EMBL/GenBank/DDBJ databases">
        <title>Aureococcus anophagefferens CCMP1851 and Kratosvirus quantuckense: Draft genome of a second virus-susceptible host strain in the model system.</title>
        <authorList>
            <person name="Chase E."/>
            <person name="Truchon A.R."/>
            <person name="Schepens W."/>
            <person name="Wilhelm S.W."/>
        </authorList>
    </citation>
    <scope>NUCLEOTIDE SEQUENCE [LARGE SCALE GENOMIC DNA]</scope>
    <source>
        <strain evidence="7 8">CCMP1851</strain>
    </source>
</reference>
<evidence type="ECO:0000256" key="1">
    <source>
        <dbReference type="ARBA" id="ARBA00004123"/>
    </source>
</evidence>
<keyword evidence="3" id="KW-0539">Nucleus</keyword>
<evidence type="ECO:0000256" key="3">
    <source>
        <dbReference type="ARBA" id="ARBA00023242"/>
    </source>
</evidence>
<dbReference type="PANTHER" id="PTHR10015">
    <property type="entry name" value="HEAT SHOCK TRANSCRIPTION FACTOR"/>
    <property type="match status" value="1"/>
</dbReference>
<dbReference type="InterPro" id="IPR036390">
    <property type="entry name" value="WH_DNA-bd_sf"/>
</dbReference>
<evidence type="ECO:0000256" key="2">
    <source>
        <dbReference type="ARBA" id="ARBA00023125"/>
    </source>
</evidence>
<gene>
    <name evidence="7" type="ORF">SO694_00092095</name>
</gene>
<dbReference type="Gene3D" id="1.10.10.10">
    <property type="entry name" value="Winged helix-like DNA-binding domain superfamily/Winged helix DNA-binding domain"/>
    <property type="match status" value="1"/>
</dbReference>
<feature type="compositionally biased region" description="Low complexity" evidence="5">
    <location>
        <begin position="1"/>
        <end position="13"/>
    </location>
</feature>
<name>A0ABR1FRU2_AURAN</name>
<dbReference type="PRINTS" id="PR00056">
    <property type="entry name" value="HSFDOMAIN"/>
</dbReference>
<dbReference type="EMBL" id="JBBJCI010000256">
    <property type="protein sequence ID" value="KAK7236833.1"/>
    <property type="molecule type" value="Genomic_DNA"/>
</dbReference>
<evidence type="ECO:0000313" key="7">
    <source>
        <dbReference type="EMBL" id="KAK7236833.1"/>
    </source>
</evidence>
<dbReference type="SMART" id="SM00415">
    <property type="entry name" value="HSF"/>
    <property type="match status" value="1"/>
</dbReference>
<evidence type="ECO:0000259" key="6">
    <source>
        <dbReference type="SMART" id="SM00415"/>
    </source>
</evidence>
<dbReference type="InterPro" id="IPR000232">
    <property type="entry name" value="HSF_DNA-bd"/>
</dbReference>
<organism evidence="7 8">
    <name type="scientific">Aureococcus anophagefferens</name>
    <name type="common">Harmful bloom alga</name>
    <dbReference type="NCBI Taxonomy" id="44056"/>
    <lineage>
        <taxon>Eukaryota</taxon>
        <taxon>Sar</taxon>
        <taxon>Stramenopiles</taxon>
        <taxon>Ochrophyta</taxon>
        <taxon>Pelagophyceae</taxon>
        <taxon>Pelagomonadales</taxon>
        <taxon>Pelagomonadaceae</taxon>
        <taxon>Aureococcus</taxon>
    </lineage>
</organism>
<accession>A0ABR1FRU2</accession>
<comment type="caution">
    <text evidence="7">The sequence shown here is derived from an EMBL/GenBank/DDBJ whole genome shotgun (WGS) entry which is preliminary data.</text>
</comment>
<evidence type="ECO:0000256" key="4">
    <source>
        <dbReference type="RuleBase" id="RU004020"/>
    </source>
</evidence>
<dbReference type="InterPro" id="IPR036388">
    <property type="entry name" value="WH-like_DNA-bd_sf"/>
</dbReference>
<dbReference type="Pfam" id="PF00447">
    <property type="entry name" value="HSF_DNA-bind"/>
    <property type="match status" value="1"/>
</dbReference>
<feature type="domain" description="HSF-type DNA-binding" evidence="6">
    <location>
        <begin position="39"/>
        <end position="140"/>
    </location>
</feature>
<dbReference type="PANTHER" id="PTHR10015:SF206">
    <property type="entry name" value="HSF-TYPE DNA-BINDING DOMAIN-CONTAINING PROTEIN"/>
    <property type="match status" value="1"/>
</dbReference>
<sequence>MASRRSTRASASRNDAPAALPEQGEAPNMKPRRRREQSEASAFLSKTYAMINGLDGTVGGWSDAGDSMVILDAENFASEVIPQYFKHNNFRSFVRQLNFYGFRKLRADPSAGPSTPPRWEFKHVNFRRGRPELLVQIRRAEHYDYASPDVAAQRQRQLELEREVGELRGTVATLQRQIDRILDRLPPDPEHYAATAPPVLPLDPLAGFADEPPGSPRPAKRARSGSARDFDAGLARLSAPLPVPDVGALGYAPHSLDGAALHDPLLEAIPADARHLEGAALRRVETAGHGADLEGRPLAKATSQASSAQPLLTSFETARLDSLIRTLSDERVEQNDNAGA</sequence>
<keyword evidence="2" id="KW-0238">DNA-binding</keyword>